<evidence type="ECO:0000256" key="2">
    <source>
        <dbReference type="ARBA" id="ARBA00022692"/>
    </source>
</evidence>
<comment type="subcellular location">
    <subcellularLocation>
        <location evidence="1">Membrane</location>
        <topology evidence="1">Multi-pass membrane protein</topology>
    </subcellularLocation>
</comment>
<feature type="non-terminal residue" evidence="6">
    <location>
        <position position="1"/>
    </location>
</feature>
<comment type="caution">
    <text evidence="6">The sequence shown here is derived from an EMBL/GenBank/DDBJ whole genome shotgun (WGS) entry which is preliminary data.</text>
</comment>
<evidence type="ECO:0000256" key="1">
    <source>
        <dbReference type="ARBA" id="ARBA00004141"/>
    </source>
</evidence>
<feature type="transmembrane region" description="Helical" evidence="5">
    <location>
        <begin position="53"/>
        <end position="80"/>
    </location>
</feature>
<proteinExistence type="predicted"/>
<reference evidence="6" key="1">
    <citation type="journal article" date="2014" name="Front. Microbiol.">
        <title>High frequency of phylogenetically diverse reductive dehalogenase-homologous genes in deep subseafloor sedimentary metagenomes.</title>
        <authorList>
            <person name="Kawai M."/>
            <person name="Futagami T."/>
            <person name="Toyoda A."/>
            <person name="Takaki Y."/>
            <person name="Nishi S."/>
            <person name="Hori S."/>
            <person name="Arai W."/>
            <person name="Tsubouchi T."/>
            <person name="Morono Y."/>
            <person name="Uchiyama I."/>
            <person name="Ito T."/>
            <person name="Fujiyama A."/>
            <person name="Inagaki F."/>
            <person name="Takami H."/>
        </authorList>
    </citation>
    <scope>NUCLEOTIDE SEQUENCE</scope>
    <source>
        <strain evidence="6">Expedition CK06-06</strain>
    </source>
</reference>
<dbReference type="EMBL" id="BARW01039813">
    <property type="protein sequence ID" value="GAJ22876.1"/>
    <property type="molecule type" value="Genomic_DNA"/>
</dbReference>
<keyword evidence="3 5" id="KW-1133">Transmembrane helix</keyword>
<evidence type="ECO:0000313" key="6">
    <source>
        <dbReference type="EMBL" id="GAJ22876.1"/>
    </source>
</evidence>
<feature type="transmembrane region" description="Helical" evidence="5">
    <location>
        <begin position="86"/>
        <end position="107"/>
    </location>
</feature>
<sequence length="127" mass="14371">EKKVEVDSDFNKKSSTGMEPKIAVLLAYLFSWLGGLIILLIEKENRFVKWNALQALILGIVEVACIFVISFILGLIPYIGWFFFSWLGWVLAGVAWIFAIIAIVMGFQGKTFRIPGISSLTDKYFKM</sequence>
<organism evidence="6">
    <name type="scientific">marine sediment metagenome</name>
    <dbReference type="NCBI Taxonomy" id="412755"/>
    <lineage>
        <taxon>unclassified sequences</taxon>
        <taxon>metagenomes</taxon>
        <taxon>ecological metagenomes</taxon>
    </lineage>
</organism>
<accession>X1VWH0</accession>
<gene>
    <name evidence="6" type="ORF">S12H4_60472</name>
</gene>
<name>X1VWH0_9ZZZZ</name>
<evidence type="ECO:0000256" key="5">
    <source>
        <dbReference type="SAM" id="Phobius"/>
    </source>
</evidence>
<dbReference type="AlphaFoldDB" id="X1VWH0"/>
<dbReference type="InterPro" id="IPR019109">
    <property type="entry name" value="MamF_MmsF"/>
</dbReference>
<evidence type="ECO:0008006" key="7">
    <source>
        <dbReference type="Google" id="ProtNLM"/>
    </source>
</evidence>
<evidence type="ECO:0000256" key="4">
    <source>
        <dbReference type="ARBA" id="ARBA00023136"/>
    </source>
</evidence>
<feature type="transmembrane region" description="Helical" evidence="5">
    <location>
        <begin position="22"/>
        <end position="41"/>
    </location>
</feature>
<dbReference type="PANTHER" id="PTHR36460:SF1">
    <property type="entry name" value="UPF0132 DOMAIN PROTEIN (AFU_ORTHOLOGUE AFUA_3G10255)"/>
    <property type="match status" value="1"/>
</dbReference>
<keyword evidence="2 5" id="KW-0812">Transmembrane</keyword>
<keyword evidence="4 5" id="KW-0472">Membrane</keyword>
<protein>
    <recommendedName>
        <fullName evidence="7">DUF4870 domain-containing protein</fullName>
    </recommendedName>
</protein>
<dbReference type="PANTHER" id="PTHR36460">
    <property type="entry name" value="UPF0132 DOMAIN PROTEIN (AFU_ORTHOLOGUE AFUA_3G10255)"/>
    <property type="match status" value="1"/>
</dbReference>
<evidence type="ECO:0000256" key="3">
    <source>
        <dbReference type="ARBA" id="ARBA00022989"/>
    </source>
</evidence>
<dbReference type="Pfam" id="PF09685">
    <property type="entry name" value="MamF_MmsF"/>
    <property type="match status" value="1"/>
</dbReference>
<dbReference type="GO" id="GO:0016020">
    <property type="term" value="C:membrane"/>
    <property type="evidence" value="ECO:0007669"/>
    <property type="project" value="UniProtKB-SubCell"/>
</dbReference>